<reference evidence="2 3" key="1">
    <citation type="journal article" date="2018" name="BMC Genomics">
        <title>Genomic comparison of Trypanosoma conorhini and Trypanosoma rangeli to Trypanosoma cruzi strains of high and low virulence.</title>
        <authorList>
            <person name="Bradwell K.R."/>
            <person name="Koparde V.N."/>
            <person name="Matveyev A.V."/>
            <person name="Serrano M.G."/>
            <person name="Alves J.M."/>
            <person name="Parikh H."/>
            <person name="Huang B."/>
            <person name="Lee V."/>
            <person name="Espinosa-Alvarez O."/>
            <person name="Ortiz P.A."/>
            <person name="Costa-Martins A.G."/>
            <person name="Teixeira M.M."/>
            <person name="Buck G.A."/>
        </authorList>
    </citation>
    <scope>NUCLEOTIDE SEQUENCE [LARGE SCALE GENOMIC DNA]</scope>
    <source>
        <strain evidence="2 3">025E</strain>
    </source>
</reference>
<feature type="compositionally biased region" description="Gly residues" evidence="1">
    <location>
        <begin position="264"/>
        <end position="273"/>
    </location>
</feature>
<evidence type="ECO:0000313" key="2">
    <source>
        <dbReference type="EMBL" id="RNF17195.1"/>
    </source>
</evidence>
<evidence type="ECO:0000313" key="3">
    <source>
        <dbReference type="Proteomes" id="UP000284403"/>
    </source>
</evidence>
<protein>
    <submittedName>
        <fullName evidence="2">Uncharacterized protein</fullName>
    </submittedName>
</protein>
<proteinExistence type="predicted"/>
<dbReference type="Proteomes" id="UP000284403">
    <property type="component" value="Unassembled WGS sequence"/>
</dbReference>
<gene>
    <name evidence="2" type="ORF">Tco025E_04897</name>
</gene>
<dbReference type="OrthoDB" id="271846at2759"/>
<comment type="caution">
    <text evidence="2">The sequence shown here is derived from an EMBL/GenBank/DDBJ whole genome shotgun (WGS) entry which is preliminary data.</text>
</comment>
<dbReference type="EMBL" id="MKKU01000269">
    <property type="protein sequence ID" value="RNF17195.1"/>
    <property type="molecule type" value="Genomic_DNA"/>
</dbReference>
<accession>A0A422PHJ3</accession>
<keyword evidence="3" id="KW-1185">Reference proteome</keyword>
<dbReference type="GeneID" id="40318508"/>
<sequence>MKSMLRKTWKMRCSPAAATRRCLATVAARYSLPGASSAASAAALPFCAGLPLRQQWRHRSFCFYLNLDDPAETRRRVEEELARIDQEHQRGTMVHLHALLNLALSCYQSQDYVAALEYAEYAHSKTREHNRNATLLYFTAKTCSRCAVALAEEYEAHLREVAERAAVSSTLVPPPSVVFSAERSIAKLREDAARYDGIAERLYNRPDKAFMRGCGSASTGWTEDAGGMDEEPEEFFGARWRERRKRPEHAAIRQHYQHQRQQRGDGGGRGVPK</sequence>
<organism evidence="2 3">
    <name type="scientific">Trypanosoma conorhini</name>
    <dbReference type="NCBI Taxonomy" id="83891"/>
    <lineage>
        <taxon>Eukaryota</taxon>
        <taxon>Discoba</taxon>
        <taxon>Euglenozoa</taxon>
        <taxon>Kinetoplastea</taxon>
        <taxon>Metakinetoplastina</taxon>
        <taxon>Trypanosomatida</taxon>
        <taxon>Trypanosomatidae</taxon>
        <taxon>Trypanosoma</taxon>
    </lineage>
</organism>
<dbReference type="AlphaFoldDB" id="A0A422PHJ3"/>
<evidence type="ECO:0000256" key="1">
    <source>
        <dbReference type="SAM" id="MobiDB-lite"/>
    </source>
</evidence>
<feature type="region of interest" description="Disordered" evidence="1">
    <location>
        <begin position="236"/>
        <end position="273"/>
    </location>
</feature>
<dbReference type="RefSeq" id="XP_029228073.1">
    <property type="nucleotide sequence ID" value="XM_029371802.1"/>
</dbReference>
<name>A0A422PHJ3_9TRYP</name>